<proteinExistence type="predicted"/>
<sequence>MSSCFVSALIQIHVGAIQLSCAECCQCANQPDFGCSKTCTHDPSHLRSGHDLPKDHRGSLESSWIPHWHGACVGLFLCHRGWYAGKAWSFIPSPCTYIEFSELKECKAEQYLQPVSVRE</sequence>
<evidence type="ECO:0000313" key="2">
    <source>
        <dbReference type="EMBL" id="CUS08305.1"/>
    </source>
</evidence>
<dbReference type="Proteomes" id="UP001412239">
    <property type="component" value="Unassembled WGS sequence"/>
</dbReference>
<dbReference type="AlphaFoldDB" id="A0A292PNN3"/>
<name>A0A292PNN3_9PEZI</name>
<evidence type="ECO:0000256" key="1">
    <source>
        <dbReference type="SAM" id="SignalP"/>
    </source>
</evidence>
<keyword evidence="1" id="KW-0732">Signal</keyword>
<evidence type="ECO:0000313" key="3">
    <source>
        <dbReference type="Proteomes" id="UP001412239"/>
    </source>
</evidence>
<feature type="chain" id="PRO_5012064387" description="Secreted protein" evidence="1">
    <location>
        <begin position="25"/>
        <end position="119"/>
    </location>
</feature>
<protein>
    <recommendedName>
        <fullName evidence="4">Secreted protein</fullName>
    </recommendedName>
</protein>
<gene>
    <name evidence="2" type="ORF">GSTUAT00007616001</name>
</gene>
<feature type="signal peptide" evidence="1">
    <location>
        <begin position="1"/>
        <end position="24"/>
    </location>
</feature>
<evidence type="ECO:0008006" key="4">
    <source>
        <dbReference type="Google" id="ProtNLM"/>
    </source>
</evidence>
<keyword evidence="3" id="KW-1185">Reference proteome</keyword>
<organism evidence="2 3">
    <name type="scientific">Tuber aestivum</name>
    <name type="common">summer truffle</name>
    <dbReference type="NCBI Taxonomy" id="59557"/>
    <lineage>
        <taxon>Eukaryota</taxon>
        <taxon>Fungi</taxon>
        <taxon>Dikarya</taxon>
        <taxon>Ascomycota</taxon>
        <taxon>Pezizomycotina</taxon>
        <taxon>Pezizomycetes</taxon>
        <taxon>Pezizales</taxon>
        <taxon>Tuberaceae</taxon>
        <taxon>Tuber</taxon>
    </lineage>
</organism>
<dbReference type="EMBL" id="LN891140">
    <property type="protein sequence ID" value="CUS08305.1"/>
    <property type="molecule type" value="Genomic_DNA"/>
</dbReference>
<reference evidence="2" key="1">
    <citation type="submission" date="2015-10" db="EMBL/GenBank/DDBJ databases">
        <authorList>
            <person name="Regsiter A."/>
            <person name="william w."/>
        </authorList>
    </citation>
    <scope>NUCLEOTIDE SEQUENCE</scope>
    <source>
        <strain evidence="2">Montdore</strain>
    </source>
</reference>
<accession>A0A292PNN3</accession>